<dbReference type="RefSeq" id="WP_004236329.1">
    <property type="nucleotide sequence ID" value="NZ_ABGYJJ040000001.1"/>
</dbReference>
<dbReference type="PRINTS" id="PR00834">
    <property type="entry name" value="PROTEASES2C"/>
</dbReference>
<dbReference type="GO" id="GO:0042597">
    <property type="term" value="C:periplasmic space"/>
    <property type="evidence" value="ECO:0007669"/>
    <property type="project" value="TreeGrafter"/>
</dbReference>
<dbReference type="PANTHER" id="PTHR22939">
    <property type="entry name" value="SERINE PROTEASE FAMILY S1C HTRA-RELATED"/>
    <property type="match status" value="1"/>
</dbReference>
<evidence type="ECO:0000256" key="5">
    <source>
        <dbReference type="PIRSR" id="PIRSR611783-1"/>
    </source>
</evidence>
<reference evidence="7" key="1">
    <citation type="submission" date="2017-12" db="EMBL/GenBank/DDBJ databases">
        <title>Genome sequencing and analysis.</title>
        <authorList>
            <person name="Huang Y.-T."/>
        </authorList>
    </citation>
    <scope>NUCLEOTIDE SEQUENCE</scope>
    <source>
        <strain evidence="7">VGH116</strain>
    </source>
</reference>
<evidence type="ECO:0000256" key="6">
    <source>
        <dbReference type="PIRSR" id="PIRSR611783-2"/>
    </source>
</evidence>
<dbReference type="PANTHER" id="PTHR22939:SF101">
    <property type="entry name" value="PERIPLASMIC PH-DEPENDENT SERINE ENDOPROTEASE DEGQ"/>
    <property type="match status" value="1"/>
</dbReference>
<dbReference type="GO" id="GO:0006515">
    <property type="term" value="P:protein quality control for misfolded or incompletely synthesized proteins"/>
    <property type="evidence" value="ECO:0007669"/>
    <property type="project" value="TreeGrafter"/>
</dbReference>
<gene>
    <name evidence="7" type="ORF">CYG68_07790</name>
</gene>
<accession>A0A2C5TPS3</accession>
<evidence type="ECO:0000313" key="8">
    <source>
        <dbReference type="Proteomes" id="UP000650477"/>
    </source>
</evidence>
<dbReference type="InterPro" id="IPR001940">
    <property type="entry name" value="Peptidase_S1C"/>
</dbReference>
<protein>
    <submittedName>
        <fullName evidence="7">Serine endoprotease DegS</fullName>
    </submittedName>
</protein>
<proteinExistence type="inferred from homology"/>
<feature type="binding site" evidence="6">
    <location>
        <position position="187"/>
    </location>
    <ligand>
        <name>substrate</name>
    </ligand>
</feature>
<feature type="active site" description="Charge relay system" evidence="5">
    <location>
        <position position="96"/>
    </location>
</feature>
<dbReference type="NCBIfam" id="TIGR02038">
    <property type="entry name" value="protease_degS"/>
    <property type="match status" value="1"/>
</dbReference>
<dbReference type="InterPro" id="IPR011783">
    <property type="entry name" value="Pept_S1C_DegS"/>
</dbReference>
<dbReference type="Pfam" id="PF13365">
    <property type="entry name" value="Trypsin_2"/>
    <property type="match status" value="1"/>
</dbReference>
<dbReference type="Proteomes" id="UP000650477">
    <property type="component" value="Unassembled WGS sequence"/>
</dbReference>
<dbReference type="FunFam" id="2.40.10.10:FF:000001">
    <property type="entry name" value="Periplasmic serine protease DegS"/>
    <property type="match status" value="1"/>
</dbReference>
<name>A0A2C5TPS3_MORMO</name>
<comment type="caution">
    <text evidence="7">The sequence shown here is derived from an EMBL/GenBank/DDBJ whole genome shotgun (WGS) entry which is preliminary data.</text>
</comment>
<organism evidence="7 8">
    <name type="scientific">Morganella morganii</name>
    <name type="common">Proteus morganii</name>
    <dbReference type="NCBI Taxonomy" id="582"/>
    <lineage>
        <taxon>Bacteria</taxon>
        <taxon>Pseudomonadati</taxon>
        <taxon>Pseudomonadota</taxon>
        <taxon>Gammaproteobacteria</taxon>
        <taxon>Enterobacterales</taxon>
        <taxon>Morganellaceae</taxon>
        <taxon>Morganella</taxon>
    </lineage>
</organism>
<keyword evidence="3" id="KW-0378">Hydrolase</keyword>
<dbReference type="SUPFAM" id="SSF50494">
    <property type="entry name" value="Trypsin-like serine proteases"/>
    <property type="match status" value="1"/>
</dbReference>
<dbReference type="EMBL" id="PKLF01000006">
    <property type="protein sequence ID" value="MBE8612322.1"/>
    <property type="molecule type" value="Genomic_DNA"/>
</dbReference>
<dbReference type="InterPro" id="IPR043504">
    <property type="entry name" value="Peptidase_S1_PA_chymotrypsin"/>
</dbReference>
<dbReference type="InterPro" id="IPR036034">
    <property type="entry name" value="PDZ_sf"/>
</dbReference>
<dbReference type="Gene3D" id="2.30.42.10">
    <property type="match status" value="1"/>
</dbReference>
<dbReference type="SMART" id="SM00228">
    <property type="entry name" value="PDZ"/>
    <property type="match status" value="1"/>
</dbReference>
<evidence type="ECO:0000256" key="3">
    <source>
        <dbReference type="ARBA" id="ARBA00022801"/>
    </source>
</evidence>
<feature type="active site" description="Charge relay system" evidence="5">
    <location>
        <position position="129"/>
    </location>
</feature>
<dbReference type="GeneID" id="93359296"/>
<dbReference type="AlphaFoldDB" id="A0A2C5TPS3"/>
<dbReference type="Gene3D" id="2.40.10.10">
    <property type="entry name" value="Trypsin-like serine proteases"/>
    <property type="match status" value="2"/>
</dbReference>
<dbReference type="InterPro" id="IPR009003">
    <property type="entry name" value="Peptidase_S1_PA"/>
</dbReference>
<keyword evidence="2 7" id="KW-0645">Protease</keyword>
<feature type="active site" description="Charge relay system" evidence="5">
    <location>
        <position position="204"/>
    </location>
</feature>
<comment type="similarity">
    <text evidence="1">Belongs to the peptidase S1C family.</text>
</comment>
<evidence type="ECO:0000256" key="1">
    <source>
        <dbReference type="ARBA" id="ARBA00010541"/>
    </source>
</evidence>
<dbReference type="Pfam" id="PF13180">
    <property type="entry name" value="PDZ_2"/>
    <property type="match status" value="1"/>
</dbReference>
<sequence>MWFKLLRSVFMGLLVAALLLVSVPSIRPQFVTQWFTHLFNNDEPVSYNKAVRRAAPAVVNVYSSNMGSLSQQGPEMTSLGSGVIMNDQGYILTNQHVIKNADQILIALQYGNYGRLYEGMLIGADDLTDLAVLKINTTDKLPVIPINPKRQSHVGDVVLAIGNPFNVGQTVNQGIISAMGRVGLSPTRRQNFLQTDASIMAGNSGGALVNTEGELVGINTMSYDSNDPSRMSDSIGLAIPAELALRIMNKLIKDGRVIRGYIGITSKELPPIRTNNSDINQITGLRVFQVARDGPADKGGIQVGDIITSVNNKPSTSPLEMMDQVAELSPGSVVPVTLLRNGQMRSVDVTIEEFTPSPGGQE</sequence>
<evidence type="ECO:0000256" key="2">
    <source>
        <dbReference type="ARBA" id="ARBA00022670"/>
    </source>
</evidence>
<dbReference type="PROSITE" id="PS50106">
    <property type="entry name" value="PDZ"/>
    <property type="match status" value="1"/>
</dbReference>
<evidence type="ECO:0000313" key="7">
    <source>
        <dbReference type="EMBL" id="MBE8612322.1"/>
    </source>
</evidence>
<dbReference type="InterPro" id="IPR001478">
    <property type="entry name" value="PDZ"/>
</dbReference>
<keyword evidence="4" id="KW-0720">Serine protease</keyword>
<dbReference type="NCBIfam" id="NF008147">
    <property type="entry name" value="PRK10898.1"/>
    <property type="match status" value="1"/>
</dbReference>
<dbReference type="GO" id="GO:0004252">
    <property type="term" value="F:serine-type endopeptidase activity"/>
    <property type="evidence" value="ECO:0007669"/>
    <property type="project" value="InterPro"/>
</dbReference>
<evidence type="ECO:0000256" key="4">
    <source>
        <dbReference type="ARBA" id="ARBA00022825"/>
    </source>
</evidence>
<dbReference type="SUPFAM" id="SSF50156">
    <property type="entry name" value="PDZ domain-like"/>
    <property type="match status" value="1"/>
</dbReference>